<reference evidence="2 3" key="1">
    <citation type="submission" date="2020-08" db="EMBL/GenBank/DDBJ databases">
        <authorList>
            <person name="Koutsovoulos G."/>
            <person name="Danchin GJ E."/>
        </authorList>
    </citation>
    <scope>NUCLEOTIDE SEQUENCE [LARGE SCALE GENOMIC DNA]</scope>
</reference>
<dbReference type="Proteomes" id="UP000580250">
    <property type="component" value="Unassembled WGS sequence"/>
</dbReference>
<evidence type="ECO:0000313" key="2">
    <source>
        <dbReference type="EMBL" id="CAD2175957.1"/>
    </source>
</evidence>
<keyword evidence="1" id="KW-0812">Transmembrane</keyword>
<sequence>MLICLLVLSKSSPYHKFSSLLLFLGCNYIGLKIIFAFKIYFVFNIKKLTFVLIIFEIVHLN</sequence>
<evidence type="ECO:0000313" key="3">
    <source>
        <dbReference type="Proteomes" id="UP000580250"/>
    </source>
</evidence>
<gene>
    <name evidence="2" type="ORF">MENT_LOCUS27718</name>
</gene>
<dbReference type="EMBL" id="CAJEWN010000265">
    <property type="protein sequence ID" value="CAD2175957.1"/>
    <property type="molecule type" value="Genomic_DNA"/>
</dbReference>
<dbReference type="AlphaFoldDB" id="A0A6V7VLZ6"/>
<evidence type="ECO:0000256" key="1">
    <source>
        <dbReference type="SAM" id="Phobius"/>
    </source>
</evidence>
<protein>
    <submittedName>
        <fullName evidence="2">Uncharacterized protein</fullName>
    </submittedName>
</protein>
<comment type="caution">
    <text evidence="2">The sequence shown here is derived from an EMBL/GenBank/DDBJ whole genome shotgun (WGS) entry which is preliminary data.</text>
</comment>
<accession>A0A6V7VLZ6</accession>
<proteinExistence type="predicted"/>
<organism evidence="2 3">
    <name type="scientific">Meloidogyne enterolobii</name>
    <name type="common">Root-knot nematode worm</name>
    <name type="synonym">Meloidogyne mayaguensis</name>
    <dbReference type="NCBI Taxonomy" id="390850"/>
    <lineage>
        <taxon>Eukaryota</taxon>
        <taxon>Metazoa</taxon>
        <taxon>Ecdysozoa</taxon>
        <taxon>Nematoda</taxon>
        <taxon>Chromadorea</taxon>
        <taxon>Rhabditida</taxon>
        <taxon>Tylenchina</taxon>
        <taxon>Tylenchomorpha</taxon>
        <taxon>Tylenchoidea</taxon>
        <taxon>Meloidogynidae</taxon>
        <taxon>Meloidogyninae</taxon>
        <taxon>Meloidogyne</taxon>
    </lineage>
</organism>
<keyword evidence="1" id="KW-1133">Transmembrane helix</keyword>
<keyword evidence="1" id="KW-0472">Membrane</keyword>
<feature type="transmembrane region" description="Helical" evidence="1">
    <location>
        <begin position="20"/>
        <end position="43"/>
    </location>
</feature>
<name>A0A6V7VLZ6_MELEN</name>